<sequence>MKFSSLLITSLFLQSQVLALTIKKRASTTASTTTLTESVWTGTSSASTLTITPYAFDGVTVSASPAVENTTPWVSLDSSGVPSGVTATVKGSSTKSASATPTNANYPTNYIAAPPVLGCFNERVSSGNAFCISNGTEWVLDETYWITWNPLYWSESDVVTKSKIMIRAYNADNDTDALLTSDWIKSAQNFYAFTVTQDYIDSSSNGYVQLFVAPFTDDDSTVSSDTVDGPVIKLLSSKSDASSKISRLPSDNADGGSSSSSHHSKAKVIAPAVVVPVVVIGLIAGGLVVYFFYRQKKNGGKSPFSSSRGSSDDDNTRDIEMKKRESSKSTKSEGINTYHANDSMAQSVGTNPFK</sequence>
<dbReference type="Proteomes" id="UP001165064">
    <property type="component" value="Unassembled WGS sequence"/>
</dbReference>
<protein>
    <submittedName>
        <fullName evidence="1">Unnamed protein product</fullName>
    </submittedName>
</protein>
<organism evidence="1 2">
    <name type="scientific">Ambrosiozyma monospora</name>
    <name type="common">Yeast</name>
    <name type="synonym">Endomycopsis monosporus</name>
    <dbReference type="NCBI Taxonomy" id="43982"/>
    <lineage>
        <taxon>Eukaryota</taxon>
        <taxon>Fungi</taxon>
        <taxon>Dikarya</taxon>
        <taxon>Ascomycota</taxon>
        <taxon>Saccharomycotina</taxon>
        <taxon>Pichiomycetes</taxon>
        <taxon>Pichiales</taxon>
        <taxon>Pichiaceae</taxon>
        <taxon>Ambrosiozyma</taxon>
    </lineage>
</organism>
<reference evidence="1" key="1">
    <citation type="submission" date="2023-04" db="EMBL/GenBank/DDBJ databases">
        <title>Ambrosiozyma monospora NBRC 10751.</title>
        <authorList>
            <person name="Ichikawa N."/>
            <person name="Sato H."/>
            <person name="Tonouchi N."/>
        </authorList>
    </citation>
    <scope>NUCLEOTIDE SEQUENCE</scope>
    <source>
        <strain evidence="1">NBRC 10751</strain>
    </source>
</reference>
<accession>A0ACB5SXM3</accession>
<name>A0ACB5SXM3_AMBMO</name>
<dbReference type="EMBL" id="BSXS01001252">
    <property type="protein sequence ID" value="GME75599.1"/>
    <property type="molecule type" value="Genomic_DNA"/>
</dbReference>
<gene>
    <name evidence="1" type="ORF">Amon02_000223000</name>
</gene>
<proteinExistence type="predicted"/>
<evidence type="ECO:0000313" key="1">
    <source>
        <dbReference type="EMBL" id="GME75599.1"/>
    </source>
</evidence>
<evidence type="ECO:0000313" key="2">
    <source>
        <dbReference type="Proteomes" id="UP001165064"/>
    </source>
</evidence>
<keyword evidence="2" id="KW-1185">Reference proteome</keyword>
<comment type="caution">
    <text evidence="1">The sequence shown here is derived from an EMBL/GenBank/DDBJ whole genome shotgun (WGS) entry which is preliminary data.</text>
</comment>